<dbReference type="InterPro" id="IPR045306">
    <property type="entry name" value="SDH-like"/>
</dbReference>
<dbReference type="SUPFAM" id="SSF50129">
    <property type="entry name" value="GroES-like"/>
    <property type="match status" value="1"/>
</dbReference>
<dbReference type="Proteomes" id="UP000000591">
    <property type="component" value="Chromosome II"/>
</dbReference>
<evidence type="ECO:0000256" key="6">
    <source>
        <dbReference type="ARBA" id="ARBA00023027"/>
    </source>
</evidence>
<dbReference type="AlphaFoldDB" id="Q75CZ3"/>
<gene>
    <name evidence="9" type="ORF">AGOS_ABR229C</name>
</gene>
<evidence type="ECO:0000313" key="9">
    <source>
        <dbReference type="EMBL" id="AAS51002.1"/>
    </source>
</evidence>
<dbReference type="InterPro" id="IPR011032">
    <property type="entry name" value="GroES-like_sf"/>
</dbReference>
<dbReference type="HOGENOM" id="CLU_026673_11_5_1"/>
<evidence type="ECO:0000256" key="2">
    <source>
        <dbReference type="ARBA" id="ARBA00008072"/>
    </source>
</evidence>
<reference evidence="10" key="2">
    <citation type="journal article" date="2013" name="G3 (Bethesda)">
        <title>Genomes of Ashbya fungi isolated from insects reveal four mating-type loci, numerous translocations, lack of transposons, and distinct gene duplications.</title>
        <authorList>
            <person name="Dietrich F.S."/>
            <person name="Voegeli S."/>
            <person name="Kuo S."/>
            <person name="Philippsen P."/>
        </authorList>
    </citation>
    <scope>GENOME REANNOTATION</scope>
    <source>
        <strain evidence="10">ATCC 10895 / CBS 109.51 / FGSC 9923 / NRRL Y-1056</strain>
    </source>
</reference>
<evidence type="ECO:0000256" key="3">
    <source>
        <dbReference type="ARBA" id="ARBA00022723"/>
    </source>
</evidence>
<keyword evidence="10" id="KW-1185">Reference proteome</keyword>
<name>Q75CZ3_EREGS</name>
<dbReference type="InterPro" id="IPR013154">
    <property type="entry name" value="ADH-like_N"/>
</dbReference>
<dbReference type="InterPro" id="IPR020843">
    <property type="entry name" value="ER"/>
</dbReference>
<dbReference type="KEGG" id="ago:AGOS_ABR229C"/>
<dbReference type="SUPFAM" id="SSF51735">
    <property type="entry name" value="NAD(P)-binding Rossmann-fold domains"/>
    <property type="match status" value="1"/>
</dbReference>
<dbReference type="Gene3D" id="3.90.180.10">
    <property type="entry name" value="Medium-chain alcohol dehydrogenases, catalytic domain"/>
    <property type="match status" value="1"/>
</dbReference>
<dbReference type="STRING" id="284811.Q75CZ3"/>
<reference evidence="9 10" key="1">
    <citation type="journal article" date="2004" name="Science">
        <title>The Ashbya gossypii genome as a tool for mapping the ancient Saccharomyces cerevisiae genome.</title>
        <authorList>
            <person name="Dietrich F.S."/>
            <person name="Voegeli S."/>
            <person name="Brachat S."/>
            <person name="Lerch A."/>
            <person name="Gates K."/>
            <person name="Steiner S."/>
            <person name="Mohr C."/>
            <person name="Pohlmann R."/>
            <person name="Luedi P."/>
            <person name="Choi S."/>
            <person name="Wing R.A."/>
            <person name="Flavier A."/>
            <person name="Gaffney T.D."/>
            <person name="Philippsen P."/>
        </authorList>
    </citation>
    <scope>NUCLEOTIDE SEQUENCE [LARGE SCALE GENOMIC DNA]</scope>
    <source>
        <strain evidence="10">ATCC 10895 / CBS 109.51 / FGSC 9923 / NRRL Y-1056</strain>
    </source>
</reference>
<keyword evidence="4 7" id="KW-0862">Zinc</keyword>
<dbReference type="PANTHER" id="PTHR43161:SF9">
    <property type="entry name" value="SORBITOL DEHYDROGENASE"/>
    <property type="match status" value="1"/>
</dbReference>
<dbReference type="OrthoDB" id="3941538at2759"/>
<dbReference type="InterPro" id="IPR013149">
    <property type="entry name" value="ADH-like_C"/>
</dbReference>
<keyword evidence="6" id="KW-0520">NAD</keyword>
<dbReference type="GO" id="GO:0006062">
    <property type="term" value="P:sorbitol catabolic process"/>
    <property type="evidence" value="ECO:0000318"/>
    <property type="project" value="GO_Central"/>
</dbReference>
<dbReference type="eggNOG" id="KOG0024">
    <property type="taxonomic scope" value="Eukaryota"/>
</dbReference>
<dbReference type="PANTHER" id="PTHR43161">
    <property type="entry name" value="SORBITOL DEHYDROGENASE"/>
    <property type="match status" value="1"/>
</dbReference>
<dbReference type="GeneID" id="4619288"/>
<dbReference type="FunCoup" id="Q75CZ3">
    <property type="interactions" value="553"/>
</dbReference>
<dbReference type="InterPro" id="IPR002328">
    <property type="entry name" value="ADH_Zn_CS"/>
</dbReference>
<dbReference type="OMA" id="CSVGRPN"/>
<dbReference type="CDD" id="cd05285">
    <property type="entry name" value="sorbitol_DH"/>
    <property type="match status" value="1"/>
</dbReference>
<sequence length="353" mass="37893">MSSSMQQAVVLREKGAIVYEHRPVPVIEDPHYVKVKIEKTGICGSDVHYYLHGSIGPFVVRSPMVLGHESSGTVVEVGSDVTRVRIGDRVAIEPGVPSRYSEETKSGHYNLCREMRFAATPPYDGTLVKYYISPEDFLVKLPDSVSLEEGALCEPLAVAVHANRLAGTQFPSRVVVFGAGPVGLLTASVAKAFGATTVAIVDISKHKLCVAPALGVTHPVDSSDCSSPEALANKLRAELRSDVDIAFDCSGAEICIAAAVLICRPGGTHVQVGSSRDYVSFPLAEATVKQLRILGSFRYAAGDYATAVELLASKRVDAARLVTHRFPFDRAVEAYKFNATADEHIIKTIIEGP</sequence>
<dbReference type="InParanoid" id="Q75CZ3"/>
<keyword evidence="5" id="KW-0560">Oxidoreductase</keyword>
<dbReference type="Pfam" id="PF00107">
    <property type="entry name" value="ADH_zinc_N"/>
    <property type="match status" value="1"/>
</dbReference>
<dbReference type="GO" id="GO:0008270">
    <property type="term" value="F:zinc ion binding"/>
    <property type="evidence" value="ECO:0007669"/>
    <property type="project" value="InterPro"/>
</dbReference>
<dbReference type="RefSeq" id="NP_983178.1">
    <property type="nucleotide sequence ID" value="NM_208531.1"/>
</dbReference>
<dbReference type="EMBL" id="AE016815">
    <property type="protein sequence ID" value="AAS51002.1"/>
    <property type="molecule type" value="Genomic_DNA"/>
</dbReference>
<keyword evidence="3 7" id="KW-0479">Metal-binding</keyword>
<evidence type="ECO:0000256" key="4">
    <source>
        <dbReference type="ARBA" id="ARBA00022833"/>
    </source>
</evidence>
<evidence type="ECO:0000256" key="5">
    <source>
        <dbReference type="ARBA" id="ARBA00023002"/>
    </source>
</evidence>
<evidence type="ECO:0000256" key="7">
    <source>
        <dbReference type="RuleBase" id="RU361277"/>
    </source>
</evidence>
<dbReference type="Gene3D" id="3.40.50.720">
    <property type="entry name" value="NAD(P)-binding Rossmann-like Domain"/>
    <property type="match status" value="1"/>
</dbReference>
<dbReference type="Pfam" id="PF08240">
    <property type="entry name" value="ADH_N"/>
    <property type="match status" value="1"/>
</dbReference>
<dbReference type="FunFam" id="3.40.50.720:FF:000068">
    <property type="entry name" value="Sorbitol dehydrogenase"/>
    <property type="match status" value="1"/>
</dbReference>
<dbReference type="InterPro" id="IPR036291">
    <property type="entry name" value="NAD(P)-bd_dom_sf"/>
</dbReference>
<evidence type="ECO:0000256" key="1">
    <source>
        <dbReference type="ARBA" id="ARBA00001947"/>
    </source>
</evidence>
<organism evidence="9 10">
    <name type="scientific">Eremothecium gossypii (strain ATCC 10895 / CBS 109.51 / FGSC 9923 / NRRL Y-1056)</name>
    <name type="common">Yeast</name>
    <name type="synonym">Ashbya gossypii</name>
    <dbReference type="NCBI Taxonomy" id="284811"/>
    <lineage>
        <taxon>Eukaryota</taxon>
        <taxon>Fungi</taxon>
        <taxon>Dikarya</taxon>
        <taxon>Ascomycota</taxon>
        <taxon>Saccharomycotina</taxon>
        <taxon>Saccharomycetes</taxon>
        <taxon>Saccharomycetales</taxon>
        <taxon>Saccharomycetaceae</taxon>
        <taxon>Eremothecium</taxon>
    </lineage>
</organism>
<protein>
    <submittedName>
        <fullName evidence="9">ABR229Cp</fullName>
    </submittedName>
</protein>
<dbReference type="PROSITE" id="PS00059">
    <property type="entry name" value="ADH_ZINC"/>
    <property type="match status" value="1"/>
</dbReference>
<comment type="similarity">
    <text evidence="2 7">Belongs to the zinc-containing alcohol dehydrogenase family.</text>
</comment>
<comment type="cofactor">
    <cofactor evidence="1 7">
        <name>Zn(2+)</name>
        <dbReference type="ChEBI" id="CHEBI:29105"/>
    </cofactor>
</comment>
<evidence type="ECO:0000259" key="8">
    <source>
        <dbReference type="SMART" id="SM00829"/>
    </source>
</evidence>
<feature type="domain" description="Enoyl reductase (ER)" evidence="8">
    <location>
        <begin position="15"/>
        <end position="350"/>
    </location>
</feature>
<proteinExistence type="inferred from homology"/>
<evidence type="ECO:0000313" key="10">
    <source>
        <dbReference type="Proteomes" id="UP000000591"/>
    </source>
</evidence>
<dbReference type="GO" id="GO:0003939">
    <property type="term" value="F:L-iditol 2-dehydrogenase (NAD+) activity"/>
    <property type="evidence" value="ECO:0000318"/>
    <property type="project" value="GO_Central"/>
</dbReference>
<dbReference type="SMART" id="SM00829">
    <property type="entry name" value="PKS_ER"/>
    <property type="match status" value="1"/>
</dbReference>
<accession>Q75CZ3</accession>